<dbReference type="InterPro" id="IPR036990">
    <property type="entry name" value="M14A-like_propep"/>
</dbReference>
<protein>
    <submittedName>
        <fullName evidence="18">Carboxypeptidase A4-like</fullName>
    </submittedName>
</protein>
<evidence type="ECO:0000256" key="7">
    <source>
        <dbReference type="ARBA" id="ARBA00022729"/>
    </source>
</evidence>
<evidence type="ECO:0000259" key="16">
    <source>
        <dbReference type="PROSITE" id="PS52035"/>
    </source>
</evidence>
<feature type="active site" description="Proton donor/acceptor" evidence="14">
    <location>
        <position position="643"/>
    </location>
</feature>
<evidence type="ECO:0000256" key="12">
    <source>
        <dbReference type="ARBA" id="ARBA00023145"/>
    </source>
</evidence>
<evidence type="ECO:0000256" key="13">
    <source>
        <dbReference type="ARBA" id="ARBA00023157"/>
    </source>
</evidence>
<keyword evidence="17" id="KW-1185">Reference proteome</keyword>
<evidence type="ECO:0000256" key="15">
    <source>
        <dbReference type="SAM" id="SignalP"/>
    </source>
</evidence>
<dbReference type="CDD" id="cd03860">
    <property type="entry name" value="M14_CP_A-B_like"/>
    <property type="match status" value="2"/>
</dbReference>
<keyword evidence="8" id="KW-0378">Hydrolase</keyword>
<dbReference type="InterPro" id="IPR057247">
    <property type="entry name" value="CARBOXYPEPT_ZN_2"/>
</dbReference>
<dbReference type="Gene3D" id="3.40.630.10">
    <property type="entry name" value="Zn peptidases"/>
    <property type="match status" value="2"/>
</dbReference>
<sequence>MGYALVIAFLLVQITCEVRSEQRYERHKLIRVHPQNTGEIYAMKRIQDVFRNSEFEFWKEPRKENQPIDIMVSPDASSHLTQFLKVAEIKHDIVITDIQALIDTQRKKRSQQEDVEDVEEQEDGGVNIEGDQQILDWIFELDQQYEDLVEVIHIATSYENRRIYGLKISGARKDEDKPSIYMQGGFHAREWIAPATVLVMVNQLLSNYGSDEAITVLIDNIDWYVLPLANVDGYVYTWTEDRFWRKTRSVNENQDCNGTDPNRNWDYDWGGAGTSDIACSPIYGGSSPFSEREVREVAGFITKHNFDAFLDFHAYGQIWMAPWSYSLSSTPDYAEQMEVLKLAIEAVNATNGMEYISGQISHIFSPTSGSSGDWAYGTAHIKYTYGIELRDVWYGDYGFLLPEDQILATGLETFAGVKIGFPSNKSKDSFWINSEVHAREWISTAVALYLANQIVSEVGVDPVVDELLRVYDWYVMPVLNPDGYVYTWTTDRLWRKTRSMNMGTTCVGVDGNRNYGYKWGGEGASSDPCSNEYMGPFAFSEPEIHALATFLSRTSNTNFRLFLDLHSYSQLWLYPWSYVAENTPEDDYEQQNQMAKLAVQAIVETHGQTYTYGNSGGVMYPASGMSIDWVYGVLGVVHSYTVELRDLGEYGFLLPEYEITPTCEEAYAAIKRVGQTLLNDKPGI</sequence>
<gene>
    <name evidence="18" type="primary">LOC100369125</name>
</gene>
<reference evidence="18" key="1">
    <citation type="submission" date="2025-08" db="UniProtKB">
        <authorList>
            <consortium name="RefSeq"/>
        </authorList>
    </citation>
    <scope>IDENTIFICATION</scope>
    <source>
        <tissue evidence="18">Testes</tissue>
    </source>
</reference>
<dbReference type="RefSeq" id="XP_006815279.1">
    <property type="nucleotide sequence ID" value="XM_006815216.1"/>
</dbReference>
<evidence type="ECO:0000256" key="6">
    <source>
        <dbReference type="ARBA" id="ARBA00022723"/>
    </source>
</evidence>
<feature type="domain" description="Peptidase M14" evidence="16">
    <location>
        <begin position="127"/>
        <end position="677"/>
    </location>
</feature>
<dbReference type="GeneID" id="100369125"/>
<evidence type="ECO:0000313" key="18">
    <source>
        <dbReference type="RefSeq" id="XP_006815279.1"/>
    </source>
</evidence>
<evidence type="ECO:0000256" key="10">
    <source>
        <dbReference type="ARBA" id="ARBA00023026"/>
    </source>
</evidence>
<dbReference type="Proteomes" id="UP000694865">
    <property type="component" value="Unplaced"/>
</dbReference>
<dbReference type="PROSITE" id="PS00132">
    <property type="entry name" value="CARBOXYPEPT_ZN_1"/>
    <property type="match status" value="1"/>
</dbReference>
<keyword evidence="6" id="KW-0479">Metal-binding</keyword>
<organism evidence="17 18">
    <name type="scientific">Saccoglossus kowalevskii</name>
    <name type="common">Acorn worm</name>
    <dbReference type="NCBI Taxonomy" id="10224"/>
    <lineage>
        <taxon>Eukaryota</taxon>
        <taxon>Metazoa</taxon>
        <taxon>Hemichordata</taxon>
        <taxon>Enteropneusta</taxon>
        <taxon>Harrimaniidae</taxon>
        <taxon>Saccoglossus</taxon>
    </lineage>
</organism>
<evidence type="ECO:0000256" key="11">
    <source>
        <dbReference type="ARBA" id="ARBA00023049"/>
    </source>
</evidence>
<feature type="chain" id="PRO_5045430640" evidence="15">
    <location>
        <begin position="21"/>
        <end position="684"/>
    </location>
</feature>
<dbReference type="InterPro" id="IPR057246">
    <property type="entry name" value="CARBOXYPEPT_ZN_1"/>
</dbReference>
<feature type="signal peptide" evidence="15">
    <location>
        <begin position="1"/>
        <end position="20"/>
    </location>
</feature>
<evidence type="ECO:0000256" key="2">
    <source>
        <dbReference type="ARBA" id="ARBA00003091"/>
    </source>
</evidence>
<dbReference type="Pfam" id="PF00246">
    <property type="entry name" value="Peptidase_M14"/>
    <property type="match status" value="2"/>
</dbReference>
<evidence type="ECO:0000256" key="9">
    <source>
        <dbReference type="ARBA" id="ARBA00022833"/>
    </source>
</evidence>
<dbReference type="Gene3D" id="3.30.70.340">
    <property type="entry name" value="Metallocarboxypeptidase-like"/>
    <property type="match status" value="1"/>
</dbReference>
<dbReference type="PROSITE" id="PS00133">
    <property type="entry name" value="CARBOXYPEPT_ZN_2"/>
    <property type="match status" value="1"/>
</dbReference>
<dbReference type="SMART" id="SM00631">
    <property type="entry name" value="Zn_pept"/>
    <property type="match status" value="2"/>
</dbReference>
<proteinExistence type="inferred from homology"/>
<dbReference type="PROSITE" id="PS52035">
    <property type="entry name" value="PEPTIDASE_M14"/>
    <property type="match status" value="1"/>
</dbReference>
<keyword evidence="7 15" id="KW-0732">Signal</keyword>
<dbReference type="SUPFAM" id="SSF53187">
    <property type="entry name" value="Zn-dependent exopeptidases"/>
    <property type="match status" value="2"/>
</dbReference>
<accession>A0ABM0M5I8</accession>
<dbReference type="SUPFAM" id="SSF54897">
    <property type="entry name" value="Protease propeptides/inhibitors"/>
    <property type="match status" value="1"/>
</dbReference>
<keyword evidence="5" id="KW-0645">Protease</keyword>
<evidence type="ECO:0000313" key="17">
    <source>
        <dbReference type="Proteomes" id="UP000694865"/>
    </source>
</evidence>
<evidence type="ECO:0000256" key="4">
    <source>
        <dbReference type="ARBA" id="ARBA00022645"/>
    </source>
</evidence>
<name>A0ABM0M5I8_SACKO</name>
<comment type="function">
    <text evidence="2">Extracellular metalloprotease that contributes to pathogenicity.</text>
</comment>
<dbReference type="Pfam" id="PF02244">
    <property type="entry name" value="Propep_M14"/>
    <property type="match status" value="1"/>
</dbReference>
<evidence type="ECO:0000256" key="5">
    <source>
        <dbReference type="ARBA" id="ARBA00022670"/>
    </source>
</evidence>
<evidence type="ECO:0000256" key="14">
    <source>
        <dbReference type="PROSITE-ProRule" id="PRU01379"/>
    </source>
</evidence>
<keyword evidence="12" id="KW-0865">Zymogen</keyword>
<comment type="similarity">
    <text evidence="3 14">Belongs to the peptidase M14 family.</text>
</comment>
<comment type="cofactor">
    <cofactor evidence="1">
        <name>Zn(2+)</name>
        <dbReference type="ChEBI" id="CHEBI:29105"/>
    </cofactor>
</comment>
<dbReference type="PANTHER" id="PTHR11705">
    <property type="entry name" value="PROTEASE FAMILY M14 CARBOXYPEPTIDASE A,B"/>
    <property type="match status" value="1"/>
</dbReference>
<dbReference type="InterPro" id="IPR003146">
    <property type="entry name" value="M14A_act_pep"/>
</dbReference>
<evidence type="ECO:0000256" key="1">
    <source>
        <dbReference type="ARBA" id="ARBA00001947"/>
    </source>
</evidence>
<keyword evidence="11" id="KW-0482">Metalloprotease</keyword>
<dbReference type="PRINTS" id="PR00765">
    <property type="entry name" value="CRBOXYPTASEA"/>
</dbReference>
<dbReference type="PANTHER" id="PTHR11705:SF143">
    <property type="entry name" value="SLL0236 PROTEIN"/>
    <property type="match status" value="1"/>
</dbReference>
<keyword evidence="9" id="KW-0862">Zinc</keyword>
<evidence type="ECO:0000256" key="3">
    <source>
        <dbReference type="ARBA" id="ARBA00005988"/>
    </source>
</evidence>
<keyword evidence="13" id="KW-1015">Disulfide bond</keyword>
<dbReference type="InterPro" id="IPR000834">
    <property type="entry name" value="Peptidase_M14"/>
</dbReference>
<evidence type="ECO:0000256" key="8">
    <source>
        <dbReference type="ARBA" id="ARBA00022801"/>
    </source>
</evidence>
<keyword evidence="4" id="KW-0121">Carboxypeptidase</keyword>
<keyword evidence="10" id="KW-0843">Virulence</keyword>